<accession>A0A5B7FKJ5</accession>
<protein>
    <submittedName>
        <fullName evidence="2">Uncharacterized protein</fullName>
    </submittedName>
</protein>
<dbReference type="Proteomes" id="UP000324222">
    <property type="component" value="Unassembled WGS sequence"/>
</dbReference>
<dbReference type="EMBL" id="VSRR010006839">
    <property type="protein sequence ID" value="MPC45673.1"/>
    <property type="molecule type" value="Genomic_DNA"/>
</dbReference>
<gene>
    <name evidence="2" type="ORF">E2C01_039379</name>
</gene>
<feature type="region of interest" description="Disordered" evidence="1">
    <location>
        <begin position="1"/>
        <end position="34"/>
    </location>
</feature>
<organism evidence="2 3">
    <name type="scientific">Portunus trituberculatus</name>
    <name type="common">Swimming crab</name>
    <name type="synonym">Neptunus trituberculatus</name>
    <dbReference type="NCBI Taxonomy" id="210409"/>
    <lineage>
        <taxon>Eukaryota</taxon>
        <taxon>Metazoa</taxon>
        <taxon>Ecdysozoa</taxon>
        <taxon>Arthropoda</taxon>
        <taxon>Crustacea</taxon>
        <taxon>Multicrustacea</taxon>
        <taxon>Malacostraca</taxon>
        <taxon>Eumalacostraca</taxon>
        <taxon>Eucarida</taxon>
        <taxon>Decapoda</taxon>
        <taxon>Pleocyemata</taxon>
        <taxon>Brachyura</taxon>
        <taxon>Eubrachyura</taxon>
        <taxon>Portunoidea</taxon>
        <taxon>Portunidae</taxon>
        <taxon>Portuninae</taxon>
        <taxon>Portunus</taxon>
    </lineage>
</organism>
<evidence type="ECO:0000256" key="1">
    <source>
        <dbReference type="SAM" id="MobiDB-lite"/>
    </source>
</evidence>
<evidence type="ECO:0000313" key="2">
    <source>
        <dbReference type="EMBL" id="MPC45673.1"/>
    </source>
</evidence>
<keyword evidence="3" id="KW-1185">Reference proteome</keyword>
<sequence length="34" mass="3881">MSRTIPFPSTLTPDITTAQTPRHHFAQTQTLFHT</sequence>
<dbReference type="AlphaFoldDB" id="A0A5B7FKJ5"/>
<reference evidence="2 3" key="1">
    <citation type="submission" date="2019-05" db="EMBL/GenBank/DDBJ databases">
        <title>Another draft genome of Portunus trituberculatus and its Hox gene families provides insights of decapod evolution.</title>
        <authorList>
            <person name="Jeong J.-H."/>
            <person name="Song I."/>
            <person name="Kim S."/>
            <person name="Choi T."/>
            <person name="Kim D."/>
            <person name="Ryu S."/>
            <person name="Kim W."/>
        </authorList>
    </citation>
    <scope>NUCLEOTIDE SEQUENCE [LARGE SCALE GENOMIC DNA]</scope>
    <source>
        <tissue evidence="2">Muscle</tissue>
    </source>
</reference>
<name>A0A5B7FKJ5_PORTR</name>
<comment type="caution">
    <text evidence="2">The sequence shown here is derived from an EMBL/GenBank/DDBJ whole genome shotgun (WGS) entry which is preliminary data.</text>
</comment>
<proteinExistence type="predicted"/>
<evidence type="ECO:0000313" key="3">
    <source>
        <dbReference type="Proteomes" id="UP000324222"/>
    </source>
</evidence>